<dbReference type="SUPFAM" id="SSF53335">
    <property type="entry name" value="S-adenosyl-L-methionine-dependent methyltransferases"/>
    <property type="match status" value="1"/>
</dbReference>
<evidence type="ECO:0000256" key="7">
    <source>
        <dbReference type="HAMAP-Rule" id="MF_01057"/>
    </source>
</evidence>
<comment type="catalytic activity">
    <reaction evidence="1 7">
        <text>guanosine(46) in tRNA + S-adenosyl-L-methionine = N(7)-methylguanosine(46) in tRNA + S-adenosyl-L-homocysteine</text>
        <dbReference type="Rhea" id="RHEA:42708"/>
        <dbReference type="Rhea" id="RHEA-COMP:10188"/>
        <dbReference type="Rhea" id="RHEA-COMP:10189"/>
        <dbReference type="ChEBI" id="CHEBI:57856"/>
        <dbReference type="ChEBI" id="CHEBI:59789"/>
        <dbReference type="ChEBI" id="CHEBI:74269"/>
        <dbReference type="ChEBI" id="CHEBI:74480"/>
        <dbReference type="EC" id="2.1.1.33"/>
    </reaction>
</comment>
<keyword evidence="9" id="KW-1185">Reference proteome</keyword>
<evidence type="ECO:0000313" key="8">
    <source>
        <dbReference type="EMBL" id="MFD2705345.1"/>
    </source>
</evidence>
<dbReference type="EMBL" id="JBHUML010000002">
    <property type="protein sequence ID" value="MFD2705345.1"/>
    <property type="molecule type" value="Genomic_DNA"/>
</dbReference>
<dbReference type="RefSeq" id="WP_380712598.1">
    <property type="nucleotide sequence ID" value="NZ_JBHUML010000002.1"/>
</dbReference>
<dbReference type="PANTHER" id="PTHR23417:SF14">
    <property type="entry name" value="PENTACOTRIPEPTIDE-REPEAT REGION OF PRORP DOMAIN-CONTAINING PROTEIN"/>
    <property type="match status" value="1"/>
</dbReference>
<feature type="binding site" evidence="7">
    <location>
        <position position="118"/>
    </location>
    <ligand>
        <name>S-adenosyl-L-methionine</name>
        <dbReference type="ChEBI" id="CHEBI:59789"/>
    </ligand>
</feature>
<evidence type="ECO:0000256" key="5">
    <source>
        <dbReference type="ARBA" id="ARBA00022691"/>
    </source>
</evidence>
<protein>
    <recommendedName>
        <fullName evidence="7">tRNA (guanine-N(7)-)-methyltransferase</fullName>
        <ecNumber evidence="7">2.1.1.33</ecNumber>
    </recommendedName>
    <alternativeName>
        <fullName evidence="7">tRNA (guanine(46)-N(7))-methyltransferase</fullName>
    </alternativeName>
    <alternativeName>
        <fullName evidence="7">tRNA(m7G46)-methyltransferase</fullName>
    </alternativeName>
</protein>
<proteinExistence type="inferred from homology"/>
<keyword evidence="4 7" id="KW-0808">Transferase</keyword>
<dbReference type="PROSITE" id="PS51625">
    <property type="entry name" value="SAM_MT_TRMB"/>
    <property type="match status" value="1"/>
</dbReference>
<feature type="binding site" evidence="7">
    <location>
        <begin position="191"/>
        <end position="194"/>
    </location>
    <ligand>
        <name>substrate</name>
    </ligand>
</feature>
<comment type="pathway">
    <text evidence="7">tRNA modification; N(7)-methylguanine-tRNA biosynthesis.</text>
</comment>
<dbReference type="InterPro" id="IPR029063">
    <property type="entry name" value="SAM-dependent_MTases_sf"/>
</dbReference>
<feature type="binding site" evidence="7">
    <location>
        <position position="96"/>
    </location>
    <ligand>
        <name>S-adenosyl-L-methionine</name>
        <dbReference type="ChEBI" id="CHEBI:59789"/>
    </ligand>
</feature>
<comment type="function">
    <text evidence="2 7">Catalyzes the formation of N(7)-methylguanine at position 46 (m7G46) in tRNA.</text>
</comment>
<dbReference type="NCBIfam" id="TIGR00091">
    <property type="entry name" value="tRNA (guanosine(46)-N7)-methyltransferase TrmB"/>
    <property type="match status" value="1"/>
</dbReference>
<evidence type="ECO:0000256" key="4">
    <source>
        <dbReference type="ARBA" id="ARBA00022679"/>
    </source>
</evidence>
<dbReference type="EC" id="2.1.1.33" evidence="7"/>
<accession>A0ABW5T0S8</accession>
<feature type="binding site" evidence="7">
    <location>
        <position position="154"/>
    </location>
    <ligand>
        <name>substrate</name>
    </ligand>
</feature>
<dbReference type="GO" id="GO:0008176">
    <property type="term" value="F:tRNA (guanine(46)-N7)-methyltransferase activity"/>
    <property type="evidence" value="ECO:0007669"/>
    <property type="project" value="UniProtKB-EC"/>
</dbReference>
<comment type="similarity">
    <text evidence="7">Belongs to the class I-like SAM-binding methyltransferase superfamily. TrmB family.</text>
</comment>
<sequence>MRLRRKPWAGDWIQQHPELVISDSSQVADGWRELFGNDNPVHVELGTGKGKFIDEMSRAYPDINFIGMEKYESVLVTGMQRILHERRENIRFIHGDVLNLLDFFDENEVDRLFINFTDPWPKKRHEKRRLTHKTFLDLYEKVLRNEHDIHMKTDNQTLFEYSLESMSRCGMVLKNVSLDLHNSNMEHNIMTEYERKFYQKEQPIFRLEAFFPDEKAETKE</sequence>
<dbReference type="HAMAP" id="MF_01057">
    <property type="entry name" value="tRNA_methyltr_TrmB"/>
    <property type="match status" value="1"/>
</dbReference>
<feature type="binding site" evidence="7">
    <location>
        <position position="69"/>
    </location>
    <ligand>
        <name>S-adenosyl-L-methionine</name>
        <dbReference type="ChEBI" id="CHEBI:59789"/>
    </ligand>
</feature>
<feature type="binding site" evidence="7">
    <location>
        <position position="122"/>
    </location>
    <ligand>
        <name>substrate</name>
    </ligand>
</feature>
<name>A0ABW5T0S8_9BACI</name>
<keyword evidence="3 7" id="KW-0489">Methyltransferase</keyword>
<organism evidence="8 9">
    <name type="scientific">Salibacterium lacus</name>
    <dbReference type="NCBI Taxonomy" id="1898109"/>
    <lineage>
        <taxon>Bacteria</taxon>
        <taxon>Bacillati</taxon>
        <taxon>Bacillota</taxon>
        <taxon>Bacilli</taxon>
        <taxon>Bacillales</taxon>
        <taxon>Bacillaceae</taxon>
    </lineage>
</organism>
<gene>
    <name evidence="7 8" type="primary">trmB</name>
    <name evidence="8" type="ORF">ACFSUB_07670</name>
</gene>
<evidence type="ECO:0000256" key="6">
    <source>
        <dbReference type="ARBA" id="ARBA00022694"/>
    </source>
</evidence>
<feature type="region of interest" description="Interaction with RNA" evidence="7">
    <location>
        <begin position="124"/>
        <end position="129"/>
    </location>
</feature>
<keyword evidence="6 7" id="KW-0819">tRNA processing</keyword>
<keyword evidence="5 7" id="KW-0949">S-adenosyl-L-methionine</keyword>
<comment type="caution">
    <text evidence="8">The sequence shown here is derived from an EMBL/GenBank/DDBJ whole genome shotgun (WGS) entry which is preliminary data.</text>
</comment>
<dbReference type="CDD" id="cd02440">
    <property type="entry name" value="AdoMet_MTases"/>
    <property type="match status" value="1"/>
</dbReference>
<feature type="binding site" evidence="7">
    <location>
        <position position="44"/>
    </location>
    <ligand>
        <name>S-adenosyl-L-methionine</name>
        <dbReference type="ChEBI" id="CHEBI:59789"/>
    </ligand>
</feature>
<evidence type="ECO:0000256" key="3">
    <source>
        <dbReference type="ARBA" id="ARBA00022603"/>
    </source>
</evidence>
<evidence type="ECO:0000313" key="9">
    <source>
        <dbReference type="Proteomes" id="UP001597520"/>
    </source>
</evidence>
<dbReference type="PANTHER" id="PTHR23417">
    <property type="entry name" value="3-DEOXY-D-MANNO-OCTULOSONIC-ACID TRANSFERASE/TRNA GUANINE-N 7 - -METHYLTRANSFERASE"/>
    <property type="match status" value="1"/>
</dbReference>
<reference evidence="9" key="1">
    <citation type="journal article" date="2019" name="Int. J. Syst. Evol. Microbiol.">
        <title>The Global Catalogue of Microorganisms (GCM) 10K type strain sequencing project: providing services to taxonomists for standard genome sequencing and annotation.</title>
        <authorList>
            <consortium name="The Broad Institute Genomics Platform"/>
            <consortium name="The Broad Institute Genome Sequencing Center for Infectious Disease"/>
            <person name="Wu L."/>
            <person name="Ma J."/>
        </authorList>
    </citation>
    <scope>NUCLEOTIDE SEQUENCE [LARGE SCALE GENOMIC DNA]</scope>
    <source>
        <strain evidence="9">KCTC 33792</strain>
    </source>
</reference>
<dbReference type="NCBIfam" id="NF001080">
    <property type="entry name" value="PRK00121.2-2"/>
    <property type="match status" value="1"/>
</dbReference>
<dbReference type="Proteomes" id="UP001597520">
    <property type="component" value="Unassembled WGS sequence"/>
</dbReference>
<evidence type="ECO:0000256" key="2">
    <source>
        <dbReference type="ARBA" id="ARBA00003015"/>
    </source>
</evidence>
<dbReference type="Gene3D" id="3.40.50.150">
    <property type="entry name" value="Vaccinia Virus protein VP39"/>
    <property type="match status" value="1"/>
</dbReference>
<dbReference type="InterPro" id="IPR003358">
    <property type="entry name" value="tRNA_(Gua-N-7)_MeTrfase_Trmb"/>
</dbReference>
<dbReference type="Pfam" id="PF02390">
    <property type="entry name" value="Methyltransf_4"/>
    <property type="match status" value="1"/>
</dbReference>
<evidence type="ECO:0000256" key="1">
    <source>
        <dbReference type="ARBA" id="ARBA00000142"/>
    </source>
</evidence>
<dbReference type="InterPro" id="IPR055361">
    <property type="entry name" value="tRNA_methyltr_TrmB_bact"/>
</dbReference>